<dbReference type="EMBL" id="CDHN01000001">
    <property type="protein sequence ID" value="CEJ82093.1"/>
    <property type="molecule type" value="Genomic_DNA"/>
</dbReference>
<dbReference type="Pfam" id="PF26013">
    <property type="entry name" value="DUF8004"/>
    <property type="match status" value="1"/>
</dbReference>
<feature type="region of interest" description="Disordered" evidence="1">
    <location>
        <begin position="1"/>
        <end position="23"/>
    </location>
</feature>
<dbReference type="HOGENOM" id="CLU_010761_0_0_1"/>
<feature type="compositionally biased region" description="Polar residues" evidence="1">
    <location>
        <begin position="640"/>
        <end position="664"/>
    </location>
</feature>
<dbReference type="Proteomes" id="UP000039046">
    <property type="component" value="Unassembled WGS sequence"/>
</dbReference>
<dbReference type="PANTHER" id="PTHR39601">
    <property type="entry name" value="CHORIOGENIN HMINOR"/>
    <property type="match status" value="1"/>
</dbReference>
<evidence type="ECO:0000313" key="4">
    <source>
        <dbReference type="Proteomes" id="UP000039046"/>
    </source>
</evidence>
<evidence type="ECO:0000259" key="2">
    <source>
        <dbReference type="Pfam" id="PF26013"/>
    </source>
</evidence>
<dbReference type="AlphaFoldDB" id="A0A0A1SNV5"/>
<feature type="region of interest" description="Disordered" evidence="1">
    <location>
        <begin position="638"/>
        <end position="758"/>
    </location>
</feature>
<dbReference type="STRING" id="1531966.A0A0A1SNV5"/>
<name>A0A0A1SNV5_9HYPO</name>
<accession>A0A0A1SNV5</accession>
<sequence length="820" mass="92297">MLTITTNAPGSPNSRRHTRRPLLRWDGKQRSSEEWTHLDHDPELWLESGNCLIYLHESLASISTPAFKLSFSQLLGKRCQPLIKGFIEFSGDRHEFTDALDEWDHIGQKRTIELYIAPRKSATSREMLQHRLAVRNLLAWVMDKPLVGEHLGTAMISLLQTMQLYRSRGADNSTDLTNYLMDQGYFVFNECPSHSLAAMQLAEYCSMDDLYVRAFAHSVGMSDLAMTCSEYQQLSLRSRKMIRSVSHQTIDRMERYSALLSDLLTEELSETNLGLPSQTRHYLDQFRVFLTGFYSKQFGKYPPSVFDARTLRIMCQDFAAMYDLLVDDGPASFGAVFSMTTGGTCTLQLIQAFEGRHNFIPLDHISPLLPRTNAPQPSIRRLWTNRFERQRVPRGLAAHTALINASNWRDTTMNNDLVRAYRVFEGLDVQSNGKADSIDVMALAEARKARWLLIYTTYQVLRSATERPIQTEKDDTWYHLNISSQGLPPWRQPLDFHEIRHSSMDTAMCVTDPYSQAEEVTESINVTPDIDHYTTFQETPTKITRRSSLMVVTERTSQGVSRSKSITRALGRNGALRRSLKRSKTAIVKNENHGDISPVPSPISSTWMRRFSSGFAVGLSERNLDTIATVTSPIVDIDGSTVSSQRDSQASTIESASSLNTSALPSPASPGSEASVEWDESHFSTLPRNSSRRSLSQLTSTIGSVGRKGSIHGNRPQERPRRASDTAQHGGLSRSLSLRIPDIRRKSRGPSDNTMSPVQVRELDISEISEDGWSIQDDTAEWNAMESFLDGDRSPVCVPGEGIMPAWEQYSDLGGLTRVY</sequence>
<proteinExistence type="predicted"/>
<feature type="compositionally biased region" description="Basic and acidic residues" evidence="1">
    <location>
        <begin position="715"/>
        <end position="724"/>
    </location>
</feature>
<reference evidence="3 4" key="1">
    <citation type="journal article" date="2015" name="Genome Announc.">
        <title>Draft Genome Sequence and Gene Annotation of the Entomopathogenic Fungus Verticillium hemipterigenum.</title>
        <authorList>
            <person name="Horn F."/>
            <person name="Habel A."/>
            <person name="Scharf D.H."/>
            <person name="Dworschak J."/>
            <person name="Brakhage A.A."/>
            <person name="Guthke R."/>
            <person name="Hertweck C."/>
            <person name="Linde J."/>
        </authorList>
    </citation>
    <scope>NUCLEOTIDE SEQUENCE [LARGE SCALE GENOMIC DNA]</scope>
</reference>
<evidence type="ECO:0000313" key="3">
    <source>
        <dbReference type="EMBL" id="CEJ82093.1"/>
    </source>
</evidence>
<evidence type="ECO:0000256" key="1">
    <source>
        <dbReference type="SAM" id="MobiDB-lite"/>
    </source>
</evidence>
<keyword evidence="4" id="KW-1185">Reference proteome</keyword>
<protein>
    <recommendedName>
        <fullName evidence="2">DUF8004 domain-containing protein</fullName>
    </recommendedName>
</protein>
<dbReference type="InterPro" id="IPR058317">
    <property type="entry name" value="DUF8004"/>
</dbReference>
<dbReference type="OrthoDB" id="4114825at2759"/>
<organism evidence="3 4">
    <name type="scientific">[Torrubiella] hemipterigena</name>
    <dbReference type="NCBI Taxonomy" id="1531966"/>
    <lineage>
        <taxon>Eukaryota</taxon>
        <taxon>Fungi</taxon>
        <taxon>Dikarya</taxon>
        <taxon>Ascomycota</taxon>
        <taxon>Pezizomycotina</taxon>
        <taxon>Sordariomycetes</taxon>
        <taxon>Hypocreomycetidae</taxon>
        <taxon>Hypocreales</taxon>
        <taxon>Clavicipitaceae</taxon>
        <taxon>Clavicipitaceae incertae sedis</taxon>
        <taxon>'Torrubiella' clade</taxon>
    </lineage>
</organism>
<dbReference type="PANTHER" id="PTHR39601:SF1">
    <property type="entry name" value="CHORIOGENIN HMINOR"/>
    <property type="match status" value="1"/>
</dbReference>
<gene>
    <name evidence="3" type="ORF">VHEMI02182</name>
</gene>
<feature type="compositionally biased region" description="Low complexity" evidence="1">
    <location>
        <begin position="684"/>
        <end position="701"/>
    </location>
</feature>
<feature type="compositionally biased region" description="Polar residues" evidence="1">
    <location>
        <begin position="1"/>
        <end position="13"/>
    </location>
</feature>
<feature type="domain" description="DUF8004" evidence="2">
    <location>
        <begin position="174"/>
        <end position="264"/>
    </location>
</feature>